<evidence type="ECO:0000256" key="2">
    <source>
        <dbReference type="ARBA" id="ARBA00004629"/>
    </source>
</evidence>
<evidence type="ECO:0000256" key="4">
    <source>
        <dbReference type="ARBA" id="ARBA00022618"/>
    </source>
</evidence>
<reference evidence="12" key="1">
    <citation type="journal article" date="2023" name="Mol. Phylogenet. Evol.">
        <title>Genome-scale phylogeny and comparative genomics of the fungal order Sordariales.</title>
        <authorList>
            <person name="Hensen N."/>
            <person name="Bonometti L."/>
            <person name="Westerberg I."/>
            <person name="Brannstrom I.O."/>
            <person name="Guillou S."/>
            <person name="Cros-Aarteil S."/>
            <person name="Calhoun S."/>
            <person name="Haridas S."/>
            <person name="Kuo A."/>
            <person name="Mondo S."/>
            <person name="Pangilinan J."/>
            <person name="Riley R."/>
            <person name="LaButti K."/>
            <person name="Andreopoulos B."/>
            <person name="Lipzen A."/>
            <person name="Chen C."/>
            <person name="Yan M."/>
            <person name="Daum C."/>
            <person name="Ng V."/>
            <person name="Clum A."/>
            <person name="Steindorff A."/>
            <person name="Ohm R.A."/>
            <person name="Martin F."/>
            <person name="Silar P."/>
            <person name="Natvig D.O."/>
            <person name="Lalanne C."/>
            <person name="Gautier V."/>
            <person name="Ament-Velasquez S.L."/>
            <person name="Kruys A."/>
            <person name="Hutchinson M.I."/>
            <person name="Powell A.J."/>
            <person name="Barry K."/>
            <person name="Miller A.N."/>
            <person name="Grigoriev I.V."/>
            <person name="Debuchy R."/>
            <person name="Gladieux P."/>
            <person name="Hiltunen Thoren M."/>
            <person name="Johannesson H."/>
        </authorList>
    </citation>
    <scope>NUCLEOTIDE SEQUENCE</scope>
    <source>
        <strain evidence="12">FGSC 1904</strain>
    </source>
</reference>
<name>A0AAE0PFV8_SORBR</name>
<evidence type="ECO:0000256" key="11">
    <source>
        <dbReference type="SAM" id="MobiDB-lite"/>
    </source>
</evidence>
<dbReference type="Pfam" id="PF03980">
    <property type="entry name" value="Nnf1"/>
    <property type="match status" value="1"/>
</dbReference>
<evidence type="ECO:0000256" key="10">
    <source>
        <dbReference type="SAM" id="Coils"/>
    </source>
</evidence>
<evidence type="ECO:0000256" key="9">
    <source>
        <dbReference type="ARBA" id="ARBA00023328"/>
    </source>
</evidence>
<keyword evidence="7" id="KW-0539">Nucleus</keyword>
<gene>
    <name evidence="12" type="ORF">B0T20DRAFT_194788</name>
</gene>
<evidence type="ECO:0000313" key="12">
    <source>
        <dbReference type="EMBL" id="KAK3399241.1"/>
    </source>
</evidence>
<keyword evidence="4" id="KW-0132">Cell division</keyword>
<evidence type="ECO:0000256" key="5">
    <source>
        <dbReference type="ARBA" id="ARBA00022776"/>
    </source>
</evidence>
<dbReference type="GO" id="GO:0007059">
    <property type="term" value="P:chromosome segregation"/>
    <property type="evidence" value="ECO:0007669"/>
    <property type="project" value="TreeGrafter"/>
</dbReference>
<keyword evidence="5" id="KW-0498">Mitosis</keyword>
<dbReference type="GO" id="GO:0000444">
    <property type="term" value="C:MIS12/MIND type complex"/>
    <property type="evidence" value="ECO:0007669"/>
    <property type="project" value="InterPro"/>
</dbReference>
<keyword evidence="8" id="KW-0131">Cell cycle</keyword>
<dbReference type="PANTHER" id="PTHR15459:SF3">
    <property type="entry name" value="POLYAMINE-MODULATED FACTOR 1"/>
    <property type="match status" value="1"/>
</dbReference>
<dbReference type="InterPro" id="IPR007128">
    <property type="entry name" value="PMF1/Nnf1"/>
</dbReference>
<dbReference type="EMBL" id="JAUTDP010000005">
    <property type="protein sequence ID" value="KAK3399241.1"/>
    <property type="molecule type" value="Genomic_DNA"/>
</dbReference>
<organism evidence="12 13">
    <name type="scientific">Sordaria brevicollis</name>
    <dbReference type="NCBI Taxonomy" id="83679"/>
    <lineage>
        <taxon>Eukaryota</taxon>
        <taxon>Fungi</taxon>
        <taxon>Dikarya</taxon>
        <taxon>Ascomycota</taxon>
        <taxon>Pezizomycotina</taxon>
        <taxon>Sordariomycetes</taxon>
        <taxon>Sordariomycetidae</taxon>
        <taxon>Sordariales</taxon>
        <taxon>Sordariaceae</taxon>
        <taxon>Sordaria</taxon>
    </lineage>
</organism>
<dbReference type="AlphaFoldDB" id="A0AAE0PFV8"/>
<sequence>MSTDQAAQQPETMPSSSSAAQGSAQRGGSPQHQSQSQAQQQETNGHTQQQTSDPSPQSQHQQEAQSTTDPAQNQPPPPQPPSSGQPAPPPSQPTEQEITPGPRALRLQQLFTTTLSHTLDKISLDNFAACYPTIASRAPGTLEFVQRQMVERLGVQCNKEFNSILQAREVVGKLNELEGLVGEAGRRRSEAGGGSPPVPPHTLPPSTILQAHLAPHLSTTQATLSAELQKTQAENHALFNEIQAQRAEIEELLGVVEKALKDVEGANELLGAVVDKEGGGGDGGLAEEIRGVDGEITAVGGEGR</sequence>
<dbReference type="Proteomes" id="UP001281003">
    <property type="component" value="Unassembled WGS sequence"/>
</dbReference>
<feature type="coiled-coil region" evidence="10">
    <location>
        <begin position="228"/>
        <end position="262"/>
    </location>
</feature>
<feature type="compositionally biased region" description="Low complexity" evidence="11">
    <location>
        <begin position="14"/>
        <end position="62"/>
    </location>
</feature>
<keyword evidence="6" id="KW-0995">Kinetochore</keyword>
<evidence type="ECO:0000313" key="13">
    <source>
        <dbReference type="Proteomes" id="UP001281003"/>
    </source>
</evidence>
<keyword evidence="13" id="KW-1185">Reference proteome</keyword>
<dbReference type="PANTHER" id="PTHR15459">
    <property type="entry name" value="POLYAMINE-MODULATED FACTOR 1"/>
    <property type="match status" value="1"/>
</dbReference>
<evidence type="ECO:0000256" key="7">
    <source>
        <dbReference type="ARBA" id="ARBA00023242"/>
    </source>
</evidence>
<evidence type="ECO:0000256" key="1">
    <source>
        <dbReference type="ARBA" id="ARBA00004123"/>
    </source>
</evidence>
<feature type="compositionally biased region" description="Polar residues" evidence="11">
    <location>
        <begin position="1"/>
        <end position="13"/>
    </location>
</feature>
<comment type="subcellular location">
    <subcellularLocation>
        <location evidence="2">Chromosome</location>
        <location evidence="2">Centromere</location>
        <location evidence="2">Kinetochore</location>
    </subcellularLocation>
    <subcellularLocation>
        <location evidence="1">Nucleus</location>
    </subcellularLocation>
</comment>
<keyword evidence="9" id="KW-0137">Centromere</keyword>
<dbReference type="GO" id="GO:0005634">
    <property type="term" value="C:nucleus"/>
    <property type="evidence" value="ECO:0007669"/>
    <property type="project" value="UniProtKB-SubCell"/>
</dbReference>
<feature type="compositionally biased region" description="Pro residues" evidence="11">
    <location>
        <begin position="73"/>
        <end position="92"/>
    </location>
</feature>
<evidence type="ECO:0000256" key="3">
    <source>
        <dbReference type="ARBA" id="ARBA00022454"/>
    </source>
</evidence>
<feature type="region of interest" description="Disordered" evidence="11">
    <location>
        <begin position="1"/>
        <end position="98"/>
    </location>
</feature>
<keyword evidence="10" id="KW-0175">Coiled coil</keyword>
<accession>A0AAE0PFV8</accession>
<proteinExistence type="predicted"/>
<comment type="caution">
    <text evidence="12">The sequence shown here is derived from an EMBL/GenBank/DDBJ whole genome shotgun (WGS) entry which is preliminary data.</text>
</comment>
<evidence type="ECO:0000256" key="8">
    <source>
        <dbReference type="ARBA" id="ARBA00023306"/>
    </source>
</evidence>
<keyword evidence="3" id="KW-0158">Chromosome</keyword>
<protein>
    <submittedName>
        <fullName evidence="12">Nnf1-domain-containing protein</fullName>
    </submittedName>
</protein>
<evidence type="ECO:0000256" key="6">
    <source>
        <dbReference type="ARBA" id="ARBA00022838"/>
    </source>
</evidence>
<dbReference type="GO" id="GO:0051301">
    <property type="term" value="P:cell division"/>
    <property type="evidence" value="ECO:0007669"/>
    <property type="project" value="UniProtKB-KW"/>
</dbReference>
<reference evidence="12" key="2">
    <citation type="submission" date="2023-07" db="EMBL/GenBank/DDBJ databases">
        <authorList>
            <consortium name="Lawrence Berkeley National Laboratory"/>
            <person name="Haridas S."/>
            <person name="Hensen N."/>
            <person name="Bonometti L."/>
            <person name="Westerberg I."/>
            <person name="Brannstrom I.O."/>
            <person name="Guillou S."/>
            <person name="Cros-Aarteil S."/>
            <person name="Calhoun S."/>
            <person name="Kuo A."/>
            <person name="Mondo S."/>
            <person name="Pangilinan J."/>
            <person name="Riley R."/>
            <person name="LaButti K."/>
            <person name="Andreopoulos B."/>
            <person name="Lipzen A."/>
            <person name="Chen C."/>
            <person name="Yanf M."/>
            <person name="Daum C."/>
            <person name="Ng V."/>
            <person name="Clum A."/>
            <person name="Steindorff A."/>
            <person name="Ohm R."/>
            <person name="Martin F."/>
            <person name="Silar P."/>
            <person name="Natvig D."/>
            <person name="Lalanne C."/>
            <person name="Gautier V."/>
            <person name="Ament-velasquez S.L."/>
            <person name="Kruys A."/>
            <person name="Hutchinson M.I."/>
            <person name="Powell A.J."/>
            <person name="Barry K."/>
            <person name="Miller A.N."/>
            <person name="Grigoriev I.V."/>
            <person name="Debuchy R."/>
            <person name="Gladieux P."/>
            <person name="Thoren M.H."/>
            <person name="Johannesson H."/>
        </authorList>
    </citation>
    <scope>NUCLEOTIDE SEQUENCE</scope>
    <source>
        <strain evidence="12">FGSC 1904</strain>
    </source>
</reference>